<protein>
    <submittedName>
        <fullName evidence="2">DUF3313 family protein</fullName>
    </submittedName>
</protein>
<dbReference type="EMBL" id="PRDL01000001">
    <property type="protein sequence ID" value="MBE8715616.1"/>
    <property type="molecule type" value="Genomic_DNA"/>
</dbReference>
<accession>A0A928YRS1</accession>
<evidence type="ECO:0000313" key="3">
    <source>
        <dbReference type="Proteomes" id="UP000652567"/>
    </source>
</evidence>
<dbReference type="RefSeq" id="WP_193906084.1">
    <property type="nucleotide sequence ID" value="NZ_PRDL01000001.1"/>
</dbReference>
<evidence type="ECO:0000256" key="1">
    <source>
        <dbReference type="SAM" id="SignalP"/>
    </source>
</evidence>
<comment type="caution">
    <text evidence="2">The sequence shown here is derived from an EMBL/GenBank/DDBJ whole genome shotgun (WGS) entry which is preliminary data.</text>
</comment>
<feature type="signal peptide" evidence="1">
    <location>
        <begin position="1"/>
        <end position="31"/>
    </location>
</feature>
<dbReference type="Proteomes" id="UP000652567">
    <property type="component" value="Unassembled WGS sequence"/>
</dbReference>
<organism evidence="2 3">
    <name type="scientific">Cellvibrio polysaccharolyticus</name>
    <dbReference type="NCBI Taxonomy" id="2082724"/>
    <lineage>
        <taxon>Bacteria</taxon>
        <taxon>Pseudomonadati</taxon>
        <taxon>Pseudomonadota</taxon>
        <taxon>Gammaproteobacteria</taxon>
        <taxon>Cellvibrionales</taxon>
        <taxon>Cellvibrionaceae</taxon>
        <taxon>Cellvibrio</taxon>
    </lineage>
</organism>
<name>A0A928YRS1_9GAMM</name>
<dbReference type="AlphaFoldDB" id="A0A928YRS1"/>
<keyword evidence="1" id="KW-0732">Signal</keyword>
<evidence type="ECO:0000313" key="2">
    <source>
        <dbReference type="EMBL" id="MBE8715616.1"/>
    </source>
</evidence>
<sequence length="231" mass="26257">MLLPNVLTHHFSRMLCHIGAAFLALTLVACANVKPHPNANSSLVEIQHNRSFDRVLLGTNAQVPQFTRVFLEPATVTFSDYWLRDRRGDYSERDLERLTRDYGKLLDKSLSEGFEKKGNYQVVSSAGEADVVVRPALESLNIYAPDLSFHGRMDQYIHEAGNATFNVLLVDAKTGQPLAQFIDHRETFNSAGMIREKADRITNARYFSRLMDRWTNNMLDILTNPQSVRVN</sequence>
<feature type="chain" id="PRO_5036942978" evidence="1">
    <location>
        <begin position="32"/>
        <end position="231"/>
    </location>
</feature>
<reference evidence="2" key="1">
    <citation type="submission" date="2018-07" db="EMBL/GenBank/DDBJ databases">
        <title>Genome assembly of strain Ka43.</title>
        <authorList>
            <person name="Kukolya J."/>
            <person name="Nagy I."/>
            <person name="Horvath B."/>
            <person name="Toth A."/>
        </authorList>
    </citation>
    <scope>NUCLEOTIDE SEQUENCE</scope>
    <source>
        <strain evidence="2">KB43</strain>
    </source>
</reference>
<proteinExistence type="predicted"/>
<keyword evidence="3" id="KW-1185">Reference proteome</keyword>
<gene>
    <name evidence="2" type="ORF">C4F51_00245</name>
</gene>